<evidence type="ECO:0000256" key="11">
    <source>
        <dbReference type="SAM" id="MobiDB-lite"/>
    </source>
</evidence>
<evidence type="ECO:0000259" key="14">
    <source>
        <dbReference type="PROSITE" id="PS50885"/>
    </source>
</evidence>
<feature type="region of interest" description="Disordered" evidence="11">
    <location>
        <begin position="64"/>
        <end position="83"/>
    </location>
</feature>
<dbReference type="CDD" id="cd16922">
    <property type="entry name" value="HATPase_EvgS-ArcB-TorS-like"/>
    <property type="match status" value="1"/>
</dbReference>
<evidence type="ECO:0000256" key="8">
    <source>
        <dbReference type="ARBA" id="ARBA00022989"/>
    </source>
</evidence>
<keyword evidence="8 12" id="KW-1133">Transmembrane helix</keyword>
<comment type="subcellular location">
    <subcellularLocation>
        <location evidence="2">Membrane</location>
    </subcellularLocation>
</comment>
<keyword evidence="7 15" id="KW-0418">Kinase</keyword>
<keyword evidence="5" id="KW-0808">Transferase</keyword>
<dbReference type="PANTHER" id="PTHR45436">
    <property type="entry name" value="SENSOR HISTIDINE KINASE YKOH"/>
    <property type="match status" value="1"/>
</dbReference>
<organism evidence="15 16">
    <name type="scientific">Candidatus Segetimicrobium genomatis</name>
    <dbReference type="NCBI Taxonomy" id="2569760"/>
    <lineage>
        <taxon>Bacteria</taxon>
        <taxon>Bacillati</taxon>
        <taxon>Candidatus Sysuimicrobiota</taxon>
        <taxon>Candidatus Sysuimicrobiia</taxon>
        <taxon>Candidatus Sysuimicrobiales</taxon>
        <taxon>Candidatus Segetimicrobiaceae</taxon>
        <taxon>Candidatus Segetimicrobium</taxon>
    </lineage>
</organism>
<dbReference type="Pfam" id="PF00512">
    <property type="entry name" value="HisKA"/>
    <property type="match status" value="1"/>
</dbReference>
<evidence type="ECO:0000256" key="3">
    <source>
        <dbReference type="ARBA" id="ARBA00012438"/>
    </source>
</evidence>
<dbReference type="InterPro" id="IPR036097">
    <property type="entry name" value="HisK_dim/P_sf"/>
</dbReference>
<dbReference type="SMART" id="SM00304">
    <property type="entry name" value="HAMP"/>
    <property type="match status" value="1"/>
</dbReference>
<dbReference type="AlphaFoldDB" id="A0A537JHN3"/>
<proteinExistence type="predicted"/>
<feature type="transmembrane region" description="Helical" evidence="12">
    <location>
        <begin position="104"/>
        <end position="123"/>
    </location>
</feature>
<keyword evidence="9" id="KW-0902">Two-component regulatory system</keyword>
<comment type="caution">
    <text evidence="15">The sequence shown here is derived from an EMBL/GenBank/DDBJ whole genome shotgun (WGS) entry which is preliminary data.</text>
</comment>
<name>A0A537JHN3_9BACT</name>
<accession>A0A537JHN3</accession>
<evidence type="ECO:0000256" key="12">
    <source>
        <dbReference type="SAM" id="Phobius"/>
    </source>
</evidence>
<feature type="domain" description="HAMP" evidence="14">
    <location>
        <begin position="124"/>
        <end position="176"/>
    </location>
</feature>
<dbReference type="SMART" id="SM00387">
    <property type="entry name" value="HATPase_c"/>
    <property type="match status" value="1"/>
</dbReference>
<dbReference type="CDD" id="cd06225">
    <property type="entry name" value="HAMP"/>
    <property type="match status" value="1"/>
</dbReference>
<protein>
    <recommendedName>
        <fullName evidence="3">histidine kinase</fullName>
        <ecNumber evidence="3">2.7.13.3</ecNumber>
    </recommendedName>
</protein>
<dbReference type="InterPro" id="IPR003594">
    <property type="entry name" value="HATPase_dom"/>
</dbReference>
<evidence type="ECO:0000256" key="7">
    <source>
        <dbReference type="ARBA" id="ARBA00022777"/>
    </source>
</evidence>
<dbReference type="PROSITE" id="PS50885">
    <property type="entry name" value="HAMP"/>
    <property type="match status" value="1"/>
</dbReference>
<dbReference type="SUPFAM" id="SSF158472">
    <property type="entry name" value="HAMP domain-like"/>
    <property type="match status" value="1"/>
</dbReference>
<evidence type="ECO:0000256" key="4">
    <source>
        <dbReference type="ARBA" id="ARBA00022553"/>
    </source>
</evidence>
<dbReference type="Pfam" id="PF00672">
    <property type="entry name" value="HAMP"/>
    <property type="match status" value="1"/>
</dbReference>
<reference evidence="15 16" key="1">
    <citation type="journal article" date="2019" name="Nat. Microbiol.">
        <title>Mediterranean grassland soil C-N compound turnover is dependent on rainfall and depth, and is mediated by genomically divergent microorganisms.</title>
        <authorList>
            <person name="Diamond S."/>
            <person name="Andeer P.F."/>
            <person name="Li Z."/>
            <person name="Crits-Christoph A."/>
            <person name="Burstein D."/>
            <person name="Anantharaman K."/>
            <person name="Lane K.R."/>
            <person name="Thomas B.C."/>
            <person name="Pan C."/>
            <person name="Northen T.R."/>
            <person name="Banfield J.F."/>
        </authorList>
    </citation>
    <scope>NUCLEOTIDE SEQUENCE [LARGE SCALE GENOMIC DNA]</scope>
    <source>
        <strain evidence="15">NP_7</strain>
    </source>
</reference>
<dbReference type="Gene3D" id="1.10.287.130">
    <property type="match status" value="1"/>
</dbReference>
<dbReference type="EMBL" id="VBAO01000097">
    <property type="protein sequence ID" value="TMI83014.1"/>
    <property type="molecule type" value="Genomic_DNA"/>
</dbReference>
<dbReference type="InterPro" id="IPR003660">
    <property type="entry name" value="HAMP_dom"/>
</dbReference>
<dbReference type="CDD" id="cd00082">
    <property type="entry name" value="HisKA"/>
    <property type="match status" value="1"/>
</dbReference>
<evidence type="ECO:0000256" key="10">
    <source>
        <dbReference type="ARBA" id="ARBA00023136"/>
    </source>
</evidence>
<evidence type="ECO:0000259" key="13">
    <source>
        <dbReference type="PROSITE" id="PS50109"/>
    </source>
</evidence>
<gene>
    <name evidence="15" type="ORF">E6H04_03710</name>
</gene>
<evidence type="ECO:0000313" key="16">
    <source>
        <dbReference type="Proteomes" id="UP000320048"/>
    </source>
</evidence>
<dbReference type="SUPFAM" id="SSF55874">
    <property type="entry name" value="ATPase domain of HSP90 chaperone/DNA topoisomerase II/histidine kinase"/>
    <property type="match status" value="1"/>
</dbReference>
<dbReference type="GO" id="GO:0005886">
    <property type="term" value="C:plasma membrane"/>
    <property type="evidence" value="ECO:0007669"/>
    <property type="project" value="TreeGrafter"/>
</dbReference>
<evidence type="ECO:0000256" key="1">
    <source>
        <dbReference type="ARBA" id="ARBA00000085"/>
    </source>
</evidence>
<sequence length="404" mass="43480">MSSPCTAWGTSFRRRRTTMRSLRARLSVAFVLIAILHTVLSATFASYEAHRAFRQYVERGEEHEARTVGSGAPGVSIAAPQDPMRRPPFGAREVLFSSRIRNGIWGATLIAAGLGVLVALWIAGRIGKPVAELTRATRAIARGGPAPFVPVTGRDELAELGQAFNQMAAQLAAEEQQRRRLFAGIAHELRTPLAVIQGTLEGMLDRVVEPTPERIAGLHSQALLLKRLITDLRDLSLAQAGQLQLNRRTIDISGVVRETLEAMAPLADERTVALRVEAPAHLSPVNADPDRLRQVVQNLVENALRHTPAGGEVRILLQDGDGDGIRMAVADTGSGIGAEDLPHIFDHFYRADASRTRRSGGTGMGLAIVKSLVEAHGGRVSVESAPGVGSRFTVTLPRASQEVS</sequence>
<dbReference type="Proteomes" id="UP000320048">
    <property type="component" value="Unassembled WGS sequence"/>
</dbReference>
<dbReference type="SMART" id="SM00388">
    <property type="entry name" value="HisKA"/>
    <property type="match status" value="1"/>
</dbReference>
<keyword evidence="6 12" id="KW-0812">Transmembrane</keyword>
<evidence type="ECO:0000256" key="9">
    <source>
        <dbReference type="ARBA" id="ARBA00023012"/>
    </source>
</evidence>
<evidence type="ECO:0000256" key="6">
    <source>
        <dbReference type="ARBA" id="ARBA00022692"/>
    </source>
</evidence>
<dbReference type="SUPFAM" id="SSF47384">
    <property type="entry name" value="Homodimeric domain of signal transducing histidine kinase"/>
    <property type="match status" value="1"/>
</dbReference>
<dbReference type="EC" id="2.7.13.3" evidence="3"/>
<dbReference type="InterPro" id="IPR003661">
    <property type="entry name" value="HisK_dim/P_dom"/>
</dbReference>
<evidence type="ECO:0000313" key="15">
    <source>
        <dbReference type="EMBL" id="TMI83014.1"/>
    </source>
</evidence>
<dbReference type="Pfam" id="PF02518">
    <property type="entry name" value="HATPase_c"/>
    <property type="match status" value="1"/>
</dbReference>
<evidence type="ECO:0000256" key="2">
    <source>
        <dbReference type="ARBA" id="ARBA00004370"/>
    </source>
</evidence>
<comment type="catalytic activity">
    <reaction evidence="1">
        <text>ATP + protein L-histidine = ADP + protein N-phospho-L-histidine.</text>
        <dbReference type="EC" id="2.7.13.3"/>
    </reaction>
</comment>
<dbReference type="FunFam" id="3.30.565.10:FF:000006">
    <property type="entry name" value="Sensor histidine kinase WalK"/>
    <property type="match status" value="1"/>
</dbReference>
<dbReference type="PRINTS" id="PR00344">
    <property type="entry name" value="BCTRLSENSOR"/>
</dbReference>
<dbReference type="InterPro" id="IPR036890">
    <property type="entry name" value="HATPase_C_sf"/>
</dbReference>
<dbReference type="PANTHER" id="PTHR45436:SF5">
    <property type="entry name" value="SENSOR HISTIDINE KINASE TRCS"/>
    <property type="match status" value="1"/>
</dbReference>
<keyword evidence="4" id="KW-0597">Phosphoprotein</keyword>
<dbReference type="InterPro" id="IPR004358">
    <property type="entry name" value="Sig_transdc_His_kin-like_C"/>
</dbReference>
<dbReference type="PROSITE" id="PS50109">
    <property type="entry name" value="HIS_KIN"/>
    <property type="match status" value="1"/>
</dbReference>
<dbReference type="GO" id="GO:0000155">
    <property type="term" value="F:phosphorelay sensor kinase activity"/>
    <property type="evidence" value="ECO:0007669"/>
    <property type="project" value="InterPro"/>
</dbReference>
<dbReference type="InterPro" id="IPR050428">
    <property type="entry name" value="TCS_sensor_his_kinase"/>
</dbReference>
<keyword evidence="10 12" id="KW-0472">Membrane</keyword>
<dbReference type="Gene3D" id="6.10.340.10">
    <property type="match status" value="1"/>
</dbReference>
<dbReference type="InterPro" id="IPR005467">
    <property type="entry name" value="His_kinase_dom"/>
</dbReference>
<evidence type="ECO:0000256" key="5">
    <source>
        <dbReference type="ARBA" id="ARBA00022679"/>
    </source>
</evidence>
<dbReference type="Gene3D" id="3.30.565.10">
    <property type="entry name" value="Histidine kinase-like ATPase, C-terminal domain"/>
    <property type="match status" value="1"/>
</dbReference>
<feature type="domain" description="Histidine kinase" evidence="13">
    <location>
        <begin position="184"/>
        <end position="400"/>
    </location>
</feature>